<accession>A0A0E9PQT7</accession>
<evidence type="ECO:0000313" key="1">
    <source>
        <dbReference type="EMBL" id="JAH06662.1"/>
    </source>
</evidence>
<proteinExistence type="predicted"/>
<name>A0A0E9PQT7_ANGAN</name>
<reference evidence="1" key="1">
    <citation type="submission" date="2014-11" db="EMBL/GenBank/DDBJ databases">
        <authorList>
            <person name="Amaro Gonzalez C."/>
        </authorList>
    </citation>
    <scope>NUCLEOTIDE SEQUENCE</scope>
</reference>
<organism evidence="1">
    <name type="scientific">Anguilla anguilla</name>
    <name type="common">European freshwater eel</name>
    <name type="synonym">Muraena anguilla</name>
    <dbReference type="NCBI Taxonomy" id="7936"/>
    <lineage>
        <taxon>Eukaryota</taxon>
        <taxon>Metazoa</taxon>
        <taxon>Chordata</taxon>
        <taxon>Craniata</taxon>
        <taxon>Vertebrata</taxon>
        <taxon>Euteleostomi</taxon>
        <taxon>Actinopterygii</taxon>
        <taxon>Neopterygii</taxon>
        <taxon>Teleostei</taxon>
        <taxon>Anguilliformes</taxon>
        <taxon>Anguillidae</taxon>
        <taxon>Anguilla</taxon>
    </lineage>
</organism>
<sequence>MMSMSFAILLRLLSRKRPLVLVDRYSCLISQHCILSFLSVLTDSGEVGEVSAVRVTVVLSTRKLFSRRYWHLEATLTRNHFPLILVRSRSTTAGILSIGFSLVVYAHGF</sequence>
<reference evidence="1" key="2">
    <citation type="journal article" date="2015" name="Fish Shellfish Immunol.">
        <title>Early steps in the European eel (Anguilla anguilla)-Vibrio vulnificus interaction in the gills: Role of the RtxA13 toxin.</title>
        <authorList>
            <person name="Callol A."/>
            <person name="Pajuelo D."/>
            <person name="Ebbesson L."/>
            <person name="Teles M."/>
            <person name="MacKenzie S."/>
            <person name="Amaro C."/>
        </authorList>
    </citation>
    <scope>NUCLEOTIDE SEQUENCE</scope>
</reference>
<dbReference type="AlphaFoldDB" id="A0A0E9PQT7"/>
<protein>
    <submittedName>
        <fullName evidence="1">Uncharacterized protein</fullName>
    </submittedName>
</protein>
<dbReference type="EMBL" id="GBXM01101915">
    <property type="protein sequence ID" value="JAH06662.1"/>
    <property type="molecule type" value="Transcribed_RNA"/>
</dbReference>